<dbReference type="EMBL" id="JAUHHV010000001">
    <property type="protein sequence ID" value="KAK1438808.1"/>
    <property type="molecule type" value="Genomic_DNA"/>
</dbReference>
<protein>
    <submittedName>
        <fullName evidence="1">Uncharacterized protein</fullName>
    </submittedName>
</protein>
<organism evidence="1 2">
    <name type="scientific">Tagetes erecta</name>
    <name type="common">African marigold</name>
    <dbReference type="NCBI Taxonomy" id="13708"/>
    <lineage>
        <taxon>Eukaryota</taxon>
        <taxon>Viridiplantae</taxon>
        <taxon>Streptophyta</taxon>
        <taxon>Embryophyta</taxon>
        <taxon>Tracheophyta</taxon>
        <taxon>Spermatophyta</taxon>
        <taxon>Magnoliopsida</taxon>
        <taxon>eudicotyledons</taxon>
        <taxon>Gunneridae</taxon>
        <taxon>Pentapetalae</taxon>
        <taxon>asterids</taxon>
        <taxon>campanulids</taxon>
        <taxon>Asterales</taxon>
        <taxon>Asteraceae</taxon>
        <taxon>Asteroideae</taxon>
        <taxon>Heliantheae alliance</taxon>
        <taxon>Tageteae</taxon>
        <taxon>Tagetes</taxon>
    </lineage>
</organism>
<evidence type="ECO:0000313" key="2">
    <source>
        <dbReference type="Proteomes" id="UP001229421"/>
    </source>
</evidence>
<reference evidence="1" key="1">
    <citation type="journal article" date="2023" name="bioRxiv">
        <title>Improved chromosome-level genome assembly for marigold (Tagetes erecta).</title>
        <authorList>
            <person name="Jiang F."/>
            <person name="Yuan L."/>
            <person name="Wang S."/>
            <person name="Wang H."/>
            <person name="Xu D."/>
            <person name="Wang A."/>
            <person name="Fan W."/>
        </authorList>
    </citation>
    <scope>NUCLEOTIDE SEQUENCE</scope>
    <source>
        <strain evidence="1">WSJ</strain>
        <tissue evidence="1">Leaf</tissue>
    </source>
</reference>
<accession>A0AAD8LD14</accession>
<evidence type="ECO:0000313" key="1">
    <source>
        <dbReference type="EMBL" id="KAK1438808.1"/>
    </source>
</evidence>
<sequence>MSSITISNETIHGIVRRVKHRPSSFLTETQLLFLLVSECPRSKGLMAAILLCQRELEWNWLSHPERRAEKLMSEGFSSVRDGCICRTFSGGSISAGCWNDASRAGSRFRKMKGPHSVGAIVRNSHRALSFTANPILLMPRLKRPSWTKIQRDQSCWGQPAQRALFVQLGGPESGLPDRECGLGSIASYFQRPF</sequence>
<name>A0AAD8LD14_TARER</name>
<gene>
    <name evidence="1" type="ORF">QVD17_04619</name>
</gene>
<dbReference type="Proteomes" id="UP001229421">
    <property type="component" value="Unassembled WGS sequence"/>
</dbReference>
<keyword evidence="2" id="KW-1185">Reference proteome</keyword>
<dbReference type="AlphaFoldDB" id="A0AAD8LD14"/>
<comment type="caution">
    <text evidence="1">The sequence shown here is derived from an EMBL/GenBank/DDBJ whole genome shotgun (WGS) entry which is preliminary data.</text>
</comment>
<proteinExistence type="predicted"/>